<dbReference type="InterPro" id="IPR004449">
    <property type="entry name" value="SixA"/>
</dbReference>
<evidence type="ECO:0000313" key="1">
    <source>
        <dbReference type="EMBL" id="REH37946.1"/>
    </source>
</evidence>
<dbReference type="InterPro" id="IPR050275">
    <property type="entry name" value="PGM_Phosphatase"/>
</dbReference>
<gene>
    <name evidence="1" type="ORF">DFR26_1730</name>
</gene>
<dbReference type="Pfam" id="PF00300">
    <property type="entry name" value="His_Phos_1"/>
    <property type="match status" value="1"/>
</dbReference>
<dbReference type="NCBIfam" id="TIGR00249">
    <property type="entry name" value="sixA"/>
    <property type="match status" value="1"/>
</dbReference>
<dbReference type="SMART" id="SM00855">
    <property type="entry name" value="PGAM"/>
    <property type="match status" value="1"/>
</dbReference>
<dbReference type="GO" id="GO:0101006">
    <property type="term" value="F:protein histidine phosphatase activity"/>
    <property type="evidence" value="ECO:0007669"/>
    <property type="project" value="InterPro"/>
</dbReference>
<keyword evidence="2" id="KW-1185">Reference proteome</keyword>
<dbReference type="Proteomes" id="UP000256774">
    <property type="component" value="Unassembled WGS sequence"/>
</dbReference>
<dbReference type="OrthoDB" id="92610at2"/>
<dbReference type="InterPro" id="IPR013078">
    <property type="entry name" value="His_Pase_superF_clade-1"/>
</dbReference>
<dbReference type="RefSeq" id="WP_116208536.1">
    <property type="nucleotide sequence ID" value="NZ_QUNR01000003.1"/>
</dbReference>
<protein>
    <submittedName>
        <fullName evidence="1">Phosphohistidine phosphatase SixA</fullName>
    </submittedName>
</protein>
<proteinExistence type="predicted"/>
<dbReference type="PANTHER" id="PTHR48100">
    <property type="entry name" value="BROAD-SPECIFICITY PHOSPHATASE YOR283W-RELATED"/>
    <property type="match status" value="1"/>
</dbReference>
<organism evidence="1 2">
    <name type="scientific">Paraperlucidibaca baekdonensis</name>
    <dbReference type="NCBI Taxonomy" id="748120"/>
    <lineage>
        <taxon>Bacteria</taxon>
        <taxon>Pseudomonadati</taxon>
        <taxon>Pseudomonadota</taxon>
        <taxon>Gammaproteobacteria</taxon>
        <taxon>Moraxellales</taxon>
        <taxon>Moraxellaceae</taxon>
        <taxon>Paraperlucidibaca</taxon>
    </lineage>
</organism>
<comment type="caution">
    <text evidence="1">The sequence shown here is derived from an EMBL/GenBank/DDBJ whole genome shotgun (WGS) entry which is preliminary data.</text>
</comment>
<dbReference type="Gene3D" id="3.40.50.1240">
    <property type="entry name" value="Phosphoglycerate mutase-like"/>
    <property type="match status" value="1"/>
</dbReference>
<dbReference type="EMBL" id="QUNR01000003">
    <property type="protein sequence ID" value="REH37946.1"/>
    <property type="molecule type" value="Genomic_DNA"/>
</dbReference>
<reference evidence="1 2" key="1">
    <citation type="submission" date="2018-08" db="EMBL/GenBank/DDBJ databases">
        <title>Genomic Encyclopedia of Type Strains, Phase IV (KMG-IV): sequencing the most valuable type-strain genomes for metagenomic binning, comparative biology and taxonomic classification.</title>
        <authorList>
            <person name="Goeker M."/>
        </authorList>
    </citation>
    <scope>NUCLEOTIDE SEQUENCE [LARGE SCALE GENOMIC DNA]</scope>
    <source>
        <strain evidence="1 2">DSM 26022</strain>
    </source>
</reference>
<dbReference type="AlphaFoldDB" id="A0A3E0H4G2"/>
<accession>A0A3E0H4G2</accession>
<sequence>MRLYLVRHAEASLDAERDEERPLTERGWAQAQDVADWLCRQITGPACVVASPLLRAQHTASVMSQALGLDTVQCEPSLAPESDPLRAEQALSLLAGEGIEDLVVVSHMPLIASLYAWIAEGTLTTGDAYDLAEVRVLSIEIIAPGLGQAAGKYQPEAVEVSSDLRQFIARLTGEH</sequence>
<evidence type="ECO:0000313" key="2">
    <source>
        <dbReference type="Proteomes" id="UP000256774"/>
    </source>
</evidence>
<dbReference type="InterPro" id="IPR029033">
    <property type="entry name" value="His_PPase_superfam"/>
</dbReference>
<name>A0A3E0H4G2_9GAMM</name>
<dbReference type="GO" id="GO:0005737">
    <property type="term" value="C:cytoplasm"/>
    <property type="evidence" value="ECO:0007669"/>
    <property type="project" value="InterPro"/>
</dbReference>
<dbReference type="SUPFAM" id="SSF53254">
    <property type="entry name" value="Phosphoglycerate mutase-like"/>
    <property type="match status" value="1"/>
</dbReference>
<dbReference type="CDD" id="cd07067">
    <property type="entry name" value="HP_PGM_like"/>
    <property type="match status" value="1"/>
</dbReference>